<gene>
    <name evidence="1" type="ORF">K5V21_13725</name>
</gene>
<evidence type="ECO:0000313" key="2">
    <source>
        <dbReference type="Proteomes" id="UP001299068"/>
    </source>
</evidence>
<reference evidence="1 2" key="1">
    <citation type="journal article" date="2021" name="Cell Host Microbe">
        <title>in vivo commensal control of Clostridioides difficile virulence.</title>
        <authorList>
            <person name="Girinathan B.P."/>
            <person name="Dibenedetto N."/>
            <person name="Worley J.N."/>
            <person name="Peltier J."/>
            <person name="Arrieta-Ortiz M.L."/>
            <person name="Rupa Christinal Immanuel S."/>
            <person name="Lavin R."/>
            <person name="Delaney M.L."/>
            <person name="Cummins C."/>
            <person name="Hoffmann M."/>
            <person name="Luo Y."/>
            <person name="Gonzalez-Escalona N."/>
            <person name="Allard M."/>
            <person name="Onderdonk A.B."/>
            <person name="Gerber G.K."/>
            <person name="Sonenshein A.L."/>
            <person name="Baliga N."/>
            <person name="Dupuy B."/>
            <person name="Bry L."/>
        </authorList>
    </citation>
    <scope>NUCLEOTIDE SEQUENCE [LARGE SCALE GENOMIC DNA]</scope>
    <source>
        <strain evidence="1 2">DSM 599</strain>
    </source>
</reference>
<sequence length="1653" mass="183113">MFKVSDEYKKEINKLGGRGFVSKVLIRDKTYNDDLIIDMSLEESVNPGDNFSLGSVVSNSFNINLFNLDEYEIFDNATVKPYIGLKIDQAIEYIPLGIYTVSNVTNKNKKVKLECVDNMIKLEGTYFSDLSYPANINAVLKEICSKVKITCNSTLPNYSIEEIKGYSLRQAVGIIATLCGCFAKFNRIGELEISTYKNEGLKITPDIFFTFENNDKEYTIEKITAKRGEKTFSKGVDIGREIQIDNPVITEEFLNDLYTKYKGFSYMPYSLKWQGNPAVQAGDRVTIVDLDGKVYNTLIMEQKLTYKGSISSEIKATGKTKAESKFDRKGSITQAMENYAIEQATIKKALIDKADMNELNALNGKIQILYTEDLTGIRADIKTIKTKDLTALESKLTHALIGKADVNELNVAVERVGILEGKTLSVENQLAGNLTAKNFHTNAITAGSGIIADGAIGSAQISSLDVNKLRAGDISTSKFRIISANGSIQIVGNQLLVNRDNINRVILGEYRKQDNITDYGLLIRGKDGKTIMFDSEGVHNAGITNGSIDNNKVADNANIAGNKLDINSVIREVNNNGTETIKGTKVTVGDRTLDVELSTQKNIITEHGKELSTQKASIQALDNVINLKVDNQTFTQATTTINSNINNALNSAKEFTTAQIRTTNSNLSKATSEINILKEQINTKVGEVDIDKSIKAIEIGGRNLVLNSNLLKFDANNIGLGISTLQSDGTGKFYRAIPASGKAVSLYYFCTGNRMSEQLITDRKTLYSMSLDVRVPKNSVITRFNFENEKWEKVTLLKDKWTRIKLEGFTLPSTTNKALIIALDTSIDVYLDYRNLKIEKGTKCSEYTQAPEDTDKLIIDNIKVVTDKINDVSTKLTQTKDSLQASVNSLNSTTQTITTNLTNTTNSLTNKINTAKTDAINSANNYTNTAKQQAIVGARNIPDTRSTNESPQWYMQHYSRQFITEFKYSNTVGISASGNPYGTLETKVPWNDASGGYPVQTFRSNSTATYQRHGTSNTAWSSWEQIEDTQGSQNKANSALNNAKTYTNAQITTVNTRVSNAESSINILKGQISTKVSQSDIDRTVNNIEFGGRNLIPNSYINAETSAYGSFGRTLTIHLEEDKTYCFSIMGHIDKVASDNGKSLTCFIYEDTWSYGSVSINIFSVNSNETKYALFIPKKTGVYKFAAYMYPSGGNREGKVALEWAKFEKGTKPTDWTPAPEDANKEIKDNITTVTEKINTVESTFTQKTNNINATVSSVQSILKTKADGSTVSSMQSQLSSLNIGLNGIKTEVNKKTDKGSIISEINQSAESVKINASKIELNGVTTFSNATGLKAIEIQNNSIDLYNFNNNGELIGSLTSVVKTKDNSKPGIELVNYKNSFLDIGYFDGYLDSGASRLKSYIIFDKYKVRGEVCPIAIYEDVCLHGRQIFLDDNKGNSFFESTTKKFILKAKHGVEIEDTDTGNVTALLGSDRAAFSKWNQKYYYAEFFPGGFSLSSGNGESYLWAKAGSSDIWTKVGVNMRIQGDLSVRGSKNRIVDTIYGDLTLNAVESTECWFTDMAIEQNRTDNNGDCIIWFDNKFLSTVNTKHRYKIDATPIGEFASNGKLTYVRVVEKTEKYFKVRGTPNTLFDWTITAKQKGYERDRLEVMEKAS</sequence>
<comment type="caution">
    <text evidence="1">The sequence shown here is derived from an EMBL/GenBank/DDBJ whole genome shotgun (WGS) entry which is preliminary data.</text>
</comment>
<dbReference type="EMBL" id="JAIKTU010000011">
    <property type="protein sequence ID" value="MBY0756505.1"/>
    <property type="molecule type" value="Genomic_DNA"/>
</dbReference>
<proteinExistence type="predicted"/>
<keyword evidence="2" id="KW-1185">Reference proteome</keyword>
<dbReference type="Proteomes" id="UP001299068">
    <property type="component" value="Unassembled WGS sequence"/>
</dbReference>
<name>A0ABS7L0B8_CLOSR</name>
<organism evidence="1 2">
    <name type="scientific">Clostridium sardiniense</name>
    <name type="common">Clostridium absonum</name>
    <dbReference type="NCBI Taxonomy" id="29369"/>
    <lineage>
        <taxon>Bacteria</taxon>
        <taxon>Bacillati</taxon>
        <taxon>Bacillota</taxon>
        <taxon>Clostridia</taxon>
        <taxon>Eubacteriales</taxon>
        <taxon>Clostridiaceae</taxon>
        <taxon>Clostridium</taxon>
    </lineage>
</organism>
<protein>
    <submittedName>
        <fullName evidence="1">Uncharacterized protein</fullName>
    </submittedName>
</protein>
<evidence type="ECO:0000313" key="1">
    <source>
        <dbReference type="EMBL" id="MBY0756505.1"/>
    </source>
</evidence>
<accession>A0ABS7L0B8</accession>
<dbReference type="RefSeq" id="WP_221861749.1">
    <property type="nucleotide sequence ID" value="NZ_JAIKTU010000011.1"/>
</dbReference>